<keyword evidence="2 6" id="KW-0694">RNA-binding</keyword>
<dbReference type="GO" id="GO:0003723">
    <property type="term" value="F:RNA binding"/>
    <property type="evidence" value="ECO:0007669"/>
    <property type="project" value="UniProtKB-UniRule"/>
</dbReference>
<comment type="similarity">
    <text evidence="6">Belongs to the KhpB RNA-binding protein family.</text>
</comment>
<proteinExistence type="inferred from homology"/>
<dbReference type="Pfam" id="PF13083">
    <property type="entry name" value="KH_KhpA-B"/>
    <property type="match status" value="1"/>
</dbReference>
<dbReference type="Gene3D" id="3.30.1370.50">
    <property type="entry name" value="R3H-like domain"/>
    <property type="match status" value="1"/>
</dbReference>
<gene>
    <name evidence="6" type="primary">khpB</name>
    <name evidence="6" type="synonym">eloR</name>
    <name evidence="9" type="ORF">H9784_03515</name>
</gene>
<dbReference type="SMART" id="SM01245">
    <property type="entry name" value="Jag_N"/>
    <property type="match status" value="1"/>
</dbReference>
<name>A0A9D2KR91_9BACT</name>
<dbReference type="NCBIfam" id="NF041568">
    <property type="entry name" value="Jag_EloR"/>
    <property type="match status" value="1"/>
</dbReference>
<feature type="compositionally biased region" description="Basic and acidic residues" evidence="7">
    <location>
        <begin position="198"/>
        <end position="223"/>
    </location>
</feature>
<dbReference type="EMBL" id="DWZD01000020">
    <property type="protein sequence ID" value="HJA78630.1"/>
    <property type="molecule type" value="Genomic_DNA"/>
</dbReference>
<dbReference type="Proteomes" id="UP000823821">
    <property type="component" value="Unassembled WGS sequence"/>
</dbReference>
<protein>
    <recommendedName>
        <fullName evidence="6">RNA-binding protein KhpB</fullName>
    </recommendedName>
    <alternativeName>
        <fullName evidence="6">RNA-binding protein EloR</fullName>
    </alternativeName>
</protein>
<dbReference type="GO" id="GO:0009252">
    <property type="term" value="P:peptidoglycan biosynthetic process"/>
    <property type="evidence" value="ECO:0007669"/>
    <property type="project" value="UniProtKB-UniRule"/>
</dbReference>
<evidence type="ECO:0000256" key="1">
    <source>
        <dbReference type="ARBA" id="ARBA00022490"/>
    </source>
</evidence>
<dbReference type="InterPro" id="IPR034079">
    <property type="entry name" value="R3H_KhpB"/>
</dbReference>
<comment type="domain">
    <text evidence="6">Has an N-terminal Jag-N domain and 2 RNA-binding domains (KH and R3H).</text>
</comment>
<dbReference type="InterPro" id="IPR038008">
    <property type="entry name" value="Jag_KH"/>
</dbReference>
<reference evidence="9" key="1">
    <citation type="journal article" date="2021" name="PeerJ">
        <title>Extensive microbial diversity within the chicken gut microbiome revealed by metagenomics and culture.</title>
        <authorList>
            <person name="Gilroy R."/>
            <person name="Ravi A."/>
            <person name="Getino M."/>
            <person name="Pursley I."/>
            <person name="Horton D.L."/>
            <person name="Alikhan N.F."/>
            <person name="Baker D."/>
            <person name="Gharbi K."/>
            <person name="Hall N."/>
            <person name="Watson M."/>
            <person name="Adriaenssens E.M."/>
            <person name="Foster-Nyarko E."/>
            <person name="Jarju S."/>
            <person name="Secka A."/>
            <person name="Antonio M."/>
            <person name="Oren A."/>
            <person name="Chaudhuri R.R."/>
            <person name="La Ragione R."/>
            <person name="Hildebrand F."/>
            <person name="Pallen M.J."/>
        </authorList>
    </citation>
    <scope>NUCLEOTIDE SEQUENCE</scope>
    <source>
        <strain evidence="9">5032</strain>
    </source>
</reference>
<evidence type="ECO:0000256" key="7">
    <source>
        <dbReference type="SAM" id="MobiDB-lite"/>
    </source>
</evidence>
<evidence type="ECO:0000259" key="8">
    <source>
        <dbReference type="PROSITE" id="PS51061"/>
    </source>
</evidence>
<comment type="subunit">
    <text evidence="6">Forms a complex with KhpA.</text>
</comment>
<dbReference type="GO" id="GO:0005737">
    <property type="term" value="C:cytoplasm"/>
    <property type="evidence" value="ECO:0007669"/>
    <property type="project" value="UniProtKB-SubCell"/>
</dbReference>
<dbReference type="PANTHER" id="PTHR35800">
    <property type="entry name" value="PROTEIN JAG"/>
    <property type="match status" value="1"/>
</dbReference>
<dbReference type="PROSITE" id="PS51061">
    <property type="entry name" value="R3H"/>
    <property type="match status" value="1"/>
</dbReference>
<dbReference type="CDD" id="cd02414">
    <property type="entry name" value="KH-II_Jag"/>
    <property type="match status" value="1"/>
</dbReference>
<organism evidence="9 10">
    <name type="scientific">Candidatus Desulfovibrio intestinavium</name>
    <dbReference type="NCBI Taxonomy" id="2838534"/>
    <lineage>
        <taxon>Bacteria</taxon>
        <taxon>Pseudomonadati</taxon>
        <taxon>Thermodesulfobacteriota</taxon>
        <taxon>Desulfovibrionia</taxon>
        <taxon>Desulfovibrionales</taxon>
        <taxon>Desulfovibrionaceae</taxon>
        <taxon>Desulfovibrio</taxon>
    </lineage>
</organism>
<evidence type="ECO:0000313" key="10">
    <source>
        <dbReference type="Proteomes" id="UP000823821"/>
    </source>
</evidence>
<keyword evidence="3 6" id="KW-0133">Cell shape</keyword>
<dbReference type="PANTHER" id="PTHR35800:SF1">
    <property type="entry name" value="RNA-BINDING PROTEIN KHPB"/>
    <property type="match status" value="1"/>
</dbReference>
<dbReference type="SMART" id="SM00393">
    <property type="entry name" value="R3H"/>
    <property type="match status" value="1"/>
</dbReference>
<dbReference type="AlphaFoldDB" id="A0A9D2KR91"/>
<dbReference type="InterPro" id="IPR032782">
    <property type="entry name" value="KhpB_N"/>
</dbReference>
<keyword evidence="4 6" id="KW-0143">Chaperone</keyword>
<feature type="compositionally biased region" description="Low complexity" evidence="7">
    <location>
        <begin position="418"/>
        <end position="429"/>
    </location>
</feature>
<comment type="subcellular location">
    <subcellularLocation>
        <location evidence="6">Cytoplasm</location>
    </subcellularLocation>
</comment>
<feature type="compositionally biased region" description="Low complexity" evidence="7">
    <location>
        <begin position="177"/>
        <end position="197"/>
    </location>
</feature>
<dbReference type="GO" id="GO:0008360">
    <property type="term" value="P:regulation of cell shape"/>
    <property type="evidence" value="ECO:0007669"/>
    <property type="project" value="UniProtKB-KW"/>
</dbReference>
<evidence type="ECO:0000256" key="2">
    <source>
        <dbReference type="ARBA" id="ARBA00022884"/>
    </source>
</evidence>
<feature type="compositionally biased region" description="Basic and acidic residues" evidence="7">
    <location>
        <begin position="72"/>
        <end position="117"/>
    </location>
</feature>
<dbReference type="InterPro" id="IPR015946">
    <property type="entry name" value="KH_dom-like_a/b"/>
</dbReference>
<accession>A0A9D2KR91</accession>
<dbReference type="InterPro" id="IPR038247">
    <property type="entry name" value="Jag_N_dom_sf"/>
</dbReference>
<comment type="caution">
    <text evidence="9">The sequence shown here is derived from an EMBL/GenBank/DDBJ whole genome shotgun (WGS) entry which is preliminary data.</text>
</comment>
<dbReference type="InterPro" id="IPR039247">
    <property type="entry name" value="KhpB"/>
</dbReference>
<dbReference type="Pfam" id="PF01424">
    <property type="entry name" value="R3H"/>
    <property type="match status" value="1"/>
</dbReference>
<evidence type="ECO:0000256" key="6">
    <source>
        <dbReference type="HAMAP-Rule" id="MF_00867"/>
    </source>
</evidence>
<dbReference type="CDD" id="cd02644">
    <property type="entry name" value="R3H_jag"/>
    <property type="match status" value="1"/>
</dbReference>
<dbReference type="HAMAP" id="MF_00867">
    <property type="entry name" value="KhpB"/>
    <property type="match status" value="1"/>
</dbReference>
<dbReference type="GO" id="GO:0071555">
    <property type="term" value="P:cell wall organization"/>
    <property type="evidence" value="ECO:0007669"/>
    <property type="project" value="UniProtKB-KW"/>
</dbReference>
<feature type="region of interest" description="Disordered" evidence="7">
    <location>
        <begin position="388"/>
        <end position="479"/>
    </location>
</feature>
<keyword evidence="1 6" id="KW-0963">Cytoplasm</keyword>
<keyword evidence="5 6" id="KW-0961">Cell wall biogenesis/degradation</keyword>
<dbReference type="SUPFAM" id="SSF82708">
    <property type="entry name" value="R3H domain"/>
    <property type="match status" value="1"/>
</dbReference>
<evidence type="ECO:0000256" key="4">
    <source>
        <dbReference type="ARBA" id="ARBA00023186"/>
    </source>
</evidence>
<evidence type="ECO:0000256" key="3">
    <source>
        <dbReference type="ARBA" id="ARBA00022960"/>
    </source>
</evidence>
<dbReference type="InterPro" id="IPR036867">
    <property type="entry name" value="R3H_dom_sf"/>
</dbReference>
<comment type="function">
    <text evidence="6">A probable RNA chaperone. Forms a complex with KhpA which binds to cellular RNA and controls its expression. Plays a role in peptidoglycan (PG) homeostasis and cell length regulation.</text>
</comment>
<dbReference type="Gene3D" id="3.30.30.80">
    <property type="entry name" value="probable RNA-binding protein from clostridium symbiosum atcc 14940"/>
    <property type="match status" value="1"/>
</dbReference>
<feature type="region of interest" description="Jag_N domain" evidence="6">
    <location>
        <begin position="6"/>
        <end position="56"/>
    </location>
</feature>
<sequence length="479" mass="52299">MEGFKEFLGKTLDAAIGEACSYFNASREKLEIEIIEDAKSGIFGIVGARKAKVRARRAALREAVENALGRGSRADDGRKGDLPGEARADERKADERPSRQPRAERQDRAEPQTREDGEAQTADASRGEAAQPREATGQPRREERGARPGRKAAAARAESPLPSRQEDERQEADDETAAGAAPQTAPQAARAARANARARGERARHEERAAVREQAREARRQPPDDDLDEAEEGLPRRAVEELDQERLTLLARECVSRLVRPMVDGMEDEPEVCIADGRVRVAVDCGEDSGLLIGREGQTLAALQYLASRIVSRGMDAAVRVQLDAGRYRQRQEEKLQEMALTLAAKVRQSGRSYSTRPLSSYHRRIIHVCLQDMEDILTRSSGDGPLKRVVIMRRRPEKGQERTGARRGQPARPAPESPLTASPALSDAPPSPAEQLPTPDMAAPCSPAPENVVIAASGAEEQPAPTATGEEPREQDKA</sequence>
<dbReference type="Pfam" id="PF14804">
    <property type="entry name" value="Jag_N"/>
    <property type="match status" value="1"/>
</dbReference>
<feature type="region of interest" description="Disordered" evidence="7">
    <location>
        <begin position="67"/>
        <end position="238"/>
    </location>
</feature>
<feature type="domain" description="R3H" evidence="8">
    <location>
        <begin position="330"/>
        <end position="396"/>
    </location>
</feature>
<evidence type="ECO:0000313" key="9">
    <source>
        <dbReference type="EMBL" id="HJA78630.1"/>
    </source>
</evidence>
<dbReference type="InterPro" id="IPR001374">
    <property type="entry name" value="R3H_dom"/>
</dbReference>
<evidence type="ECO:0000256" key="5">
    <source>
        <dbReference type="ARBA" id="ARBA00023316"/>
    </source>
</evidence>
<reference evidence="9" key="2">
    <citation type="submission" date="2021-04" db="EMBL/GenBank/DDBJ databases">
        <authorList>
            <person name="Gilroy R."/>
        </authorList>
    </citation>
    <scope>NUCLEOTIDE SEQUENCE</scope>
    <source>
        <strain evidence="9">5032</strain>
    </source>
</reference>
<dbReference type="Gene3D" id="3.30.300.20">
    <property type="match status" value="1"/>
</dbReference>